<organism evidence="2 3">
    <name type="scientific">Adhaeribacter swui</name>
    <dbReference type="NCBI Taxonomy" id="2086471"/>
    <lineage>
        <taxon>Bacteria</taxon>
        <taxon>Pseudomonadati</taxon>
        <taxon>Bacteroidota</taxon>
        <taxon>Cytophagia</taxon>
        <taxon>Cytophagales</taxon>
        <taxon>Hymenobacteraceae</taxon>
        <taxon>Adhaeribacter</taxon>
    </lineage>
</organism>
<evidence type="ECO:0000313" key="3">
    <source>
        <dbReference type="Proteomes" id="UP000515237"/>
    </source>
</evidence>
<proteinExistence type="predicted"/>
<dbReference type="Proteomes" id="UP000515237">
    <property type="component" value="Chromosome"/>
</dbReference>
<protein>
    <submittedName>
        <fullName evidence="2">Uncharacterized protein</fullName>
    </submittedName>
</protein>
<dbReference type="EMBL" id="CP055156">
    <property type="protein sequence ID" value="QNF34792.1"/>
    <property type="molecule type" value="Genomic_DNA"/>
</dbReference>
<keyword evidence="1" id="KW-0732">Signal</keyword>
<dbReference type="KEGG" id="aswu:HUW51_19430"/>
<sequence length="342" mass="36197">MISSKLKTSNRTSIFVCFKTFLSILFLAAALVAQGQTNEQRSIHVGLFYPISNHGVQAAQYTNVFSLNAIAGVSRAEKGLTIGGVTNVIKENASGFQIAGVSNHLGGSSRGLLIAGVVNTYDSAAGFQVAGLTNIARNRVKGAQLAGLINTAETVDGVQIAGLVNKAKKVKGVQLAGLVNIADSSDYPIGIINIIKNGEKSVGISIDETLTTLATFRSGGRVLYGILGVGYNFKNSDDKYALEGGIGAHIGKGKRFRVNAEAVTVNLSDFKKGNYSRSALRLMPAFKISPNLEIFAGPSVNFIQTNTPDGKSLTEHYIWDHTSGNNLKALYVGGTGGLQWIW</sequence>
<accession>A0A7G7GCA8</accession>
<reference evidence="2 3" key="1">
    <citation type="journal article" date="2018" name="Int. J. Syst. Evol. Microbiol.">
        <title>Adhaeribacter swui sp. nov., isolated from wet mud.</title>
        <authorList>
            <person name="Kim D.U."/>
            <person name="Kim K.W."/>
            <person name="Kang M.S."/>
            <person name="Kim J.Y."/>
            <person name="Jang J.H."/>
            <person name="Kim M.K."/>
        </authorList>
    </citation>
    <scope>NUCLEOTIDE SEQUENCE [LARGE SCALE GENOMIC DNA]</scope>
    <source>
        <strain evidence="2 3">KCTC 52873</strain>
    </source>
</reference>
<name>A0A7G7GCA8_9BACT</name>
<evidence type="ECO:0000313" key="2">
    <source>
        <dbReference type="EMBL" id="QNF34792.1"/>
    </source>
</evidence>
<gene>
    <name evidence="2" type="ORF">HUW51_19430</name>
</gene>
<dbReference type="AlphaFoldDB" id="A0A7G7GCA8"/>
<keyword evidence="3" id="KW-1185">Reference proteome</keyword>
<evidence type="ECO:0000256" key="1">
    <source>
        <dbReference type="SAM" id="SignalP"/>
    </source>
</evidence>
<feature type="chain" id="PRO_5028862762" evidence="1">
    <location>
        <begin position="36"/>
        <end position="342"/>
    </location>
</feature>
<feature type="signal peptide" evidence="1">
    <location>
        <begin position="1"/>
        <end position="35"/>
    </location>
</feature>
<dbReference type="RefSeq" id="WP_185271286.1">
    <property type="nucleotide sequence ID" value="NZ_CP055156.1"/>
</dbReference>